<dbReference type="CDD" id="cd11643">
    <property type="entry name" value="Precorrin-6A-synthase"/>
    <property type="match status" value="1"/>
</dbReference>
<dbReference type="GO" id="GO:0043819">
    <property type="term" value="F:precorrin-6A synthase (deacetylating) activity"/>
    <property type="evidence" value="ECO:0007669"/>
    <property type="project" value="UniProtKB-EC"/>
</dbReference>
<dbReference type="Proteomes" id="UP001254257">
    <property type="component" value="Unassembled WGS sequence"/>
</dbReference>
<accession>A0ABU3SAI3</accession>
<dbReference type="PANTHER" id="PTHR43467">
    <property type="entry name" value="COBALT-PRECORRIN-2 C(20)-METHYLTRANSFERASE"/>
    <property type="match status" value="1"/>
</dbReference>
<feature type="domain" description="Tetrapyrrole methylase" evidence="7">
    <location>
        <begin position="4"/>
        <end position="224"/>
    </location>
</feature>
<dbReference type="InterPro" id="IPR014777">
    <property type="entry name" value="4pyrrole_Mease_sub1"/>
</dbReference>
<evidence type="ECO:0000256" key="1">
    <source>
        <dbReference type="ARBA" id="ARBA00004953"/>
    </source>
</evidence>
<dbReference type="Gene3D" id="3.30.950.10">
    <property type="entry name" value="Methyltransferase, Cobalt-precorrin-4 Transmethylase, Domain 2"/>
    <property type="match status" value="1"/>
</dbReference>
<evidence type="ECO:0000256" key="3">
    <source>
        <dbReference type="ARBA" id="ARBA00022603"/>
    </source>
</evidence>
<evidence type="ECO:0000313" key="8">
    <source>
        <dbReference type="EMBL" id="MDU0341706.1"/>
    </source>
</evidence>
<keyword evidence="3 6" id="KW-0489">Methyltransferase</keyword>
<dbReference type="EMBL" id="JAWDID010000027">
    <property type="protein sequence ID" value="MDU0341706.1"/>
    <property type="molecule type" value="Genomic_DNA"/>
</dbReference>
<dbReference type="Gene3D" id="3.40.1010.10">
    <property type="entry name" value="Cobalt-precorrin-4 Transmethylase, Domain 1"/>
    <property type="match status" value="1"/>
</dbReference>
<evidence type="ECO:0000256" key="2">
    <source>
        <dbReference type="ARBA" id="ARBA00022573"/>
    </source>
</evidence>
<dbReference type="Pfam" id="PF00590">
    <property type="entry name" value="TP_methylase"/>
    <property type="match status" value="1"/>
</dbReference>
<gene>
    <name evidence="8" type="primary">cobF</name>
    <name evidence="8" type="ORF">RKE40_17535</name>
</gene>
<keyword evidence="2" id="KW-0169">Cobalamin biosynthesis</keyword>
<dbReference type="InterPro" id="IPR014776">
    <property type="entry name" value="4pyrrole_Mease_sub2"/>
</dbReference>
<organism evidence="8 9">
    <name type="scientific">Bosea rubneri</name>
    <dbReference type="NCBI Taxonomy" id="3075434"/>
    <lineage>
        <taxon>Bacteria</taxon>
        <taxon>Pseudomonadati</taxon>
        <taxon>Pseudomonadota</taxon>
        <taxon>Alphaproteobacteria</taxon>
        <taxon>Hyphomicrobiales</taxon>
        <taxon>Boseaceae</taxon>
        <taxon>Bosea</taxon>
    </lineage>
</organism>
<dbReference type="RefSeq" id="WP_316019515.1">
    <property type="nucleotide sequence ID" value="NZ_JAWDID010000027.1"/>
</dbReference>
<dbReference type="PANTHER" id="PTHR43467:SF1">
    <property type="entry name" value="PRECORRIN-6A SYNTHASE [DEACETYLATING]"/>
    <property type="match status" value="1"/>
</dbReference>
<evidence type="ECO:0000313" key="9">
    <source>
        <dbReference type="Proteomes" id="UP001254257"/>
    </source>
</evidence>
<keyword evidence="9" id="KW-1185">Reference proteome</keyword>
<dbReference type="GO" id="GO:0032259">
    <property type="term" value="P:methylation"/>
    <property type="evidence" value="ECO:0007669"/>
    <property type="project" value="UniProtKB-KW"/>
</dbReference>
<protein>
    <recommendedName>
        <fullName evidence="6">Precorrin-6A synthase [deacetylating]</fullName>
        <ecNumber evidence="6">2.1.1.152</ecNumber>
    </recommendedName>
</protein>
<proteinExistence type="predicted"/>
<evidence type="ECO:0000256" key="5">
    <source>
        <dbReference type="ARBA" id="ARBA00022691"/>
    </source>
</evidence>
<keyword evidence="4 6" id="KW-0808">Transferase</keyword>
<evidence type="ECO:0000256" key="6">
    <source>
        <dbReference type="PIRNR" id="PIRNR036525"/>
    </source>
</evidence>
<reference evidence="8 9" key="1">
    <citation type="submission" date="2023-09" db="EMBL/GenBank/DDBJ databases">
        <title>Whole genome shotgun sequencing (WGS) of Bosea sp. ZW T0_25, isolated from stored onions (Allium cepa).</title>
        <authorList>
            <person name="Stoll D.A."/>
            <person name="Huch M."/>
        </authorList>
    </citation>
    <scope>NUCLEOTIDE SEQUENCE [LARGE SCALE GENOMIC DNA]</scope>
    <source>
        <strain evidence="8 9">ZW T0_25</strain>
    </source>
</reference>
<dbReference type="PIRSF" id="PIRSF036525">
    <property type="entry name" value="CobF"/>
    <property type="match status" value="1"/>
</dbReference>
<evidence type="ECO:0000259" key="7">
    <source>
        <dbReference type="Pfam" id="PF00590"/>
    </source>
</evidence>
<dbReference type="NCBIfam" id="TIGR02434">
    <property type="entry name" value="CobF"/>
    <property type="match status" value="1"/>
</dbReference>
<comment type="function">
    <text evidence="6">Catalyzes the methylation of C-1 in precorrin-5 and the subsequent extrusion of acetic acid from the resulting intermediate to form cobalt-precorrin-6A.</text>
</comment>
<sequence>MRRIRIIGIGAGNPEHLTLQAVRALNEVDVFFVPDKGEEKAALRELREEICRRYIEKPAYRMVPLRVPQRAPAGSDYRGSVDDWHAALAESYERLFAEELGEGEVGGLLVWGDPALYDSTLRIIEAVRARGFALDYDVIPGISSVQALAAAHRLVLNRIGEPVLITTGRKLAESGMPDDQGSVVVMLDGEQAFAKIPPEELDIYWGAYLGAEEEILASGPLSEVAGEIVERRAEARAAHGWIMDTYLLRRKG</sequence>
<dbReference type="SUPFAM" id="SSF53790">
    <property type="entry name" value="Tetrapyrrole methylase"/>
    <property type="match status" value="1"/>
</dbReference>
<name>A0ABU3SAI3_9HYPH</name>
<dbReference type="InterPro" id="IPR012797">
    <property type="entry name" value="CobF"/>
</dbReference>
<evidence type="ECO:0000256" key="4">
    <source>
        <dbReference type="ARBA" id="ARBA00022679"/>
    </source>
</evidence>
<dbReference type="EC" id="2.1.1.152" evidence="6"/>
<comment type="catalytic activity">
    <reaction evidence="6">
        <text>precorrin-5 + S-adenosyl-L-methionine + H2O = precorrin-6A + acetate + S-adenosyl-L-homocysteine + 2 H(+)</text>
        <dbReference type="Rhea" id="RHEA:18261"/>
        <dbReference type="ChEBI" id="CHEBI:15377"/>
        <dbReference type="ChEBI" id="CHEBI:15378"/>
        <dbReference type="ChEBI" id="CHEBI:30089"/>
        <dbReference type="ChEBI" id="CHEBI:57856"/>
        <dbReference type="ChEBI" id="CHEBI:59789"/>
        <dbReference type="ChEBI" id="CHEBI:77871"/>
        <dbReference type="ChEBI" id="CHEBI:77872"/>
        <dbReference type="EC" id="2.1.1.152"/>
    </reaction>
</comment>
<keyword evidence="5 6" id="KW-0949">S-adenosyl-L-methionine</keyword>
<dbReference type="InterPro" id="IPR000878">
    <property type="entry name" value="4pyrrol_Mease"/>
</dbReference>
<dbReference type="InterPro" id="IPR035996">
    <property type="entry name" value="4pyrrol_Methylase_sf"/>
</dbReference>
<comment type="pathway">
    <text evidence="1">Cofactor biosynthesis; adenosylcobalamin biosynthesis.</text>
</comment>
<comment type="caution">
    <text evidence="8">The sequence shown here is derived from an EMBL/GenBank/DDBJ whole genome shotgun (WGS) entry which is preliminary data.</text>
</comment>